<dbReference type="Gene3D" id="3.30.420.10">
    <property type="entry name" value="Ribonuclease H-like superfamily/Ribonuclease H"/>
    <property type="match status" value="1"/>
</dbReference>
<dbReference type="PRINTS" id="PR00696">
    <property type="entry name" value="RSOLVASERUVC"/>
</dbReference>
<name>A0A0U9HPX5_9BACT</name>
<dbReference type="PANTHER" id="PTHR30194">
    <property type="entry name" value="CROSSOVER JUNCTION ENDODEOXYRIBONUCLEASE RUVC"/>
    <property type="match status" value="1"/>
</dbReference>
<dbReference type="GO" id="GO:0048476">
    <property type="term" value="C:Holliday junction resolvase complex"/>
    <property type="evidence" value="ECO:0007669"/>
    <property type="project" value="UniProtKB-UniRule"/>
</dbReference>
<evidence type="ECO:0000256" key="1">
    <source>
        <dbReference type="ARBA" id="ARBA00009518"/>
    </source>
</evidence>
<sequence>MTIIGIDPGSRHFGYGIIDSEKMKLIDAATINIPLSMSLPGKLKYIYDLLSEVIDRHNPCEMAVEKIFAGKKIPSSFILGYTRAVALLAAAQKNISVYEYSSTEIKKALTGYGRAHKIQVKSMVYNLLNIDRKISYDCADALAVAICHIHSREFLKVLK</sequence>
<evidence type="ECO:0000256" key="9">
    <source>
        <dbReference type="ARBA" id="ARBA00023125"/>
    </source>
</evidence>
<dbReference type="NCBIfam" id="TIGR00228">
    <property type="entry name" value="ruvC"/>
    <property type="match status" value="1"/>
</dbReference>
<comment type="catalytic activity">
    <reaction evidence="12 13">
        <text>Endonucleolytic cleavage at a junction such as a reciprocal single-stranded crossover between two homologous DNA duplexes (Holliday junction).</text>
        <dbReference type="EC" id="3.1.21.10"/>
    </reaction>
</comment>
<keyword evidence="16" id="KW-1185">Reference proteome</keyword>
<dbReference type="GO" id="GO:0008821">
    <property type="term" value="F:crossover junction DNA endonuclease activity"/>
    <property type="evidence" value="ECO:0007669"/>
    <property type="project" value="UniProtKB-UniRule"/>
</dbReference>
<dbReference type="SUPFAM" id="SSF53098">
    <property type="entry name" value="Ribonuclease H-like"/>
    <property type="match status" value="1"/>
</dbReference>
<organism evidence="15 16">
    <name type="scientific">Thermodesulfovibrio aggregans</name>
    <dbReference type="NCBI Taxonomy" id="86166"/>
    <lineage>
        <taxon>Bacteria</taxon>
        <taxon>Pseudomonadati</taxon>
        <taxon>Nitrospirota</taxon>
        <taxon>Thermodesulfovibrionia</taxon>
        <taxon>Thermodesulfovibrionales</taxon>
        <taxon>Thermodesulfovibrionaceae</taxon>
        <taxon>Thermodesulfovibrio</taxon>
    </lineage>
</organism>
<dbReference type="Pfam" id="PF02075">
    <property type="entry name" value="RuvC"/>
    <property type="match status" value="1"/>
</dbReference>
<dbReference type="InterPro" id="IPR002176">
    <property type="entry name" value="X-over_junc_endoDNase_RuvC"/>
</dbReference>
<evidence type="ECO:0000256" key="7">
    <source>
        <dbReference type="ARBA" id="ARBA00022801"/>
    </source>
</evidence>
<dbReference type="STRING" id="86166.TAGGR_11268"/>
<dbReference type="InterPro" id="IPR020563">
    <property type="entry name" value="X-over_junc_endoDNase_Mg_BS"/>
</dbReference>
<evidence type="ECO:0000256" key="14">
    <source>
        <dbReference type="NCBIfam" id="TIGR00228"/>
    </source>
</evidence>
<feature type="binding site" evidence="13">
    <location>
        <position position="137"/>
    </location>
    <ligand>
        <name>Mg(2+)</name>
        <dbReference type="ChEBI" id="CHEBI:18420"/>
        <label>1</label>
    </ligand>
</feature>
<keyword evidence="5 13" id="KW-0255">Endonuclease</keyword>
<keyword evidence="6 13" id="KW-0227">DNA damage</keyword>
<feature type="binding site" evidence="13">
    <location>
        <position position="65"/>
    </location>
    <ligand>
        <name>Mg(2+)</name>
        <dbReference type="ChEBI" id="CHEBI:18420"/>
        <label>2</label>
    </ligand>
</feature>
<protein>
    <recommendedName>
        <fullName evidence="13 14">Crossover junction endodeoxyribonuclease RuvC</fullName>
        <ecNumber evidence="13 14">3.1.21.10</ecNumber>
    </recommendedName>
    <alternativeName>
        <fullName evidence="13">Holliday junction nuclease RuvC</fullName>
    </alternativeName>
    <alternativeName>
        <fullName evidence="13">Holliday junction resolvase RuvC</fullName>
    </alternativeName>
</protein>
<feature type="active site" evidence="13">
    <location>
        <position position="7"/>
    </location>
</feature>
<dbReference type="HAMAP" id="MF_00034">
    <property type="entry name" value="RuvC"/>
    <property type="match status" value="1"/>
</dbReference>
<feature type="active site" evidence="13">
    <location>
        <position position="65"/>
    </location>
</feature>
<dbReference type="GO" id="GO:0006281">
    <property type="term" value="P:DNA repair"/>
    <property type="evidence" value="ECO:0007669"/>
    <property type="project" value="UniProtKB-UniRule"/>
</dbReference>
<evidence type="ECO:0000256" key="12">
    <source>
        <dbReference type="ARBA" id="ARBA00029354"/>
    </source>
</evidence>
<evidence type="ECO:0000256" key="8">
    <source>
        <dbReference type="ARBA" id="ARBA00022842"/>
    </source>
</evidence>
<gene>
    <name evidence="13" type="primary">ruvC</name>
    <name evidence="15" type="ORF">TAGGR_11268</name>
</gene>
<evidence type="ECO:0000256" key="11">
    <source>
        <dbReference type="ARBA" id="ARBA00023204"/>
    </source>
</evidence>
<dbReference type="RefSeq" id="WP_059176466.1">
    <property type="nucleotide sequence ID" value="NZ_BCNO01000001.1"/>
</dbReference>
<dbReference type="GO" id="GO:0003677">
    <property type="term" value="F:DNA binding"/>
    <property type="evidence" value="ECO:0007669"/>
    <property type="project" value="UniProtKB-KW"/>
</dbReference>
<keyword evidence="7 13" id="KW-0378">Hydrolase</keyword>
<evidence type="ECO:0000256" key="6">
    <source>
        <dbReference type="ARBA" id="ARBA00022763"/>
    </source>
</evidence>
<comment type="similarity">
    <text evidence="1 13">Belongs to the RuvC family.</text>
</comment>
<evidence type="ECO:0000256" key="2">
    <source>
        <dbReference type="ARBA" id="ARBA00022490"/>
    </source>
</evidence>
<proteinExistence type="inferred from homology"/>
<dbReference type="FunFam" id="3.30.420.10:FF:000002">
    <property type="entry name" value="Crossover junction endodeoxyribonuclease RuvC"/>
    <property type="match status" value="1"/>
</dbReference>
<feature type="active site" evidence="13">
    <location>
        <position position="137"/>
    </location>
</feature>
<keyword evidence="4 13" id="KW-0479">Metal-binding</keyword>
<dbReference type="PROSITE" id="PS01321">
    <property type="entry name" value="RUVC"/>
    <property type="match status" value="1"/>
</dbReference>
<keyword evidence="3 13" id="KW-0540">Nuclease</keyword>
<comment type="caution">
    <text evidence="15">The sequence shown here is derived from an EMBL/GenBank/DDBJ whole genome shotgun (WGS) entry which is preliminary data.</text>
</comment>
<dbReference type="OrthoDB" id="9805499at2"/>
<keyword evidence="9 13" id="KW-0238">DNA-binding</keyword>
<reference evidence="16" key="1">
    <citation type="submission" date="2016-01" db="EMBL/GenBank/DDBJ databases">
        <title>Draft genome sequence of Thermodesulfovibrio aggregans strain TGE-P1.</title>
        <authorList>
            <person name="Sekiguchi Y."/>
            <person name="Ohashi A."/>
            <person name="Matsuura N."/>
            <person name="Tourlousse M.D."/>
        </authorList>
    </citation>
    <scope>NUCLEOTIDE SEQUENCE [LARGE SCALE GENOMIC DNA]</scope>
    <source>
        <strain evidence="16">TGE-P1</strain>
    </source>
</reference>
<dbReference type="GO" id="GO:0006310">
    <property type="term" value="P:DNA recombination"/>
    <property type="evidence" value="ECO:0007669"/>
    <property type="project" value="UniProtKB-UniRule"/>
</dbReference>
<evidence type="ECO:0000256" key="5">
    <source>
        <dbReference type="ARBA" id="ARBA00022759"/>
    </source>
</evidence>
<keyword evidence="10 13" id="KW-0233">DNA recombination</keyword>
<dbReference type="EMBL" id="BCNO01000001">
    <property type="protein sequence ID" value="GAQ95068.1"/>
    <property type="molecule type" value="Genomic_DNA"/>
</dbReference>
<evidence type="ECO:0000313" key="16">
    <source>
        <dbReference type="Proteomes" id="UP000054976"/>
    </source>
</evidence>
<dbReference type="InterPro" id="IPR036397">
    <property type="entry name" value="RNaseH_sf"/>
</dbReference>
<dbReference type="GO" id="GO:0005737">
    <property type="term" value="C:cytoplasm"/>
    <property type="evidence" value="ECO:0007669"/>
    <property type="project" value="UniProtKB-SubCell"/>
</dbReference>
<dbReference type="InterPro" id="IPR012337">
    <property type="entry name" value="RNaseH-like_sf"/>
</dbReference>
<evidence type="ECO:0000313" key="15">
    <source>
        <dbReference type="EMBL" id="GAQ95068.1"/>
    </source>
</evidence>
<dbReference type="CDD" id="cd16962">
    <property type="entry name" value="RuvC"/>
    <property type="match status" value="1"/>
</dbReference>
<comment type="subunit">
    <text evidence="13">Homodimer which binds Holliday junction (HJ) DNA. The HJ becomes 2-fold symmetrical on binding to RuvC with unstacked arms; it has a different conformation from HJ DNA in complex with RuvA. In the full resolvosome a probable DNA-RuvA(4)-RuvB(12)-RuvC(2) complex forms which resolves the HJ.</text>
</comment>
<feature type="binding site" evidence="13">
    <location>
        <position position="7"/>
    </location>
    <ligand>
        <name>Mg(2+)</name>
        <dbReference type="ChEBI" id="CHEBI:18420"/>
        <label>1</label>
    </ligand>
</feature>
<dbReference type="AlphaFoldDB" id="A0A0U9HPX5"/>
<evidence type="ECO:0000256" key="10">
    <source>
        <dbReference type="ARBA" id="ARBA00023172"/>
    </source>
</evidence>
<accession>A0A0U9HPX5</accession>
<dbReference type="Proteomes" id="UP000054976">
    <property type="component" value="Unassembled WGS sequence"/>
</dbReference>
<evidence type="ECO:0000256" key="4">
    <source>
        <dbReference type="ARBA" id="ARBA00022723"/>
    </source>
</evidence>
<dbReference type="PANTHER" id="PTHR30194:SF3">
    <property type="entry name" value="CROSSOVER JUNCTION ENDODEOXYRIBONUCLEASE RUVC"/>
    <property type="match status" value="1"/>
</dbReference>
<comment type="function">
    <text evidence="13">The RuvA-RuvB-RuvC complex processes Holliday junction (HJ) DNA during genetic recombination and DNA repair. Endonuclease that resolves HJ intermediates. Cleaves cruciform DNA by making single-stranded nicks across the HJ at symmetrical positions within the homologous arms, yielding a 5'-phosphate and a 3'-hydroxyl group; requires a central core of homology in the junction. The consensus cleavage sequence is 5'-(A/T)TT(C/G)-3'. Cleavage occurs on the 3'-side of the TT dinucleotide at the point of strand exchange. HJ branch migration catalyzed by RuvA-RuvB allows RuvC to scan DNA until it finds its consensus sequence, where it cleaves and resolves the cruciform DNA.</text>
</comment>
<evidence type="ECO:0000256" key="3">
    <source>
        <dbReference type="ARBA" id="ARBA00022722"/>
    </source>
</evidence>
<dbReference type="EC" id="3.1.21.10" evidence="13 14"/>
<keyword evidence="11 13" id="KW-0234">DNA repair</keyword>
<comment type="cofactor">
    <cofactor evidence="13">
        <name>Mg(2+)</name>
        <dbReference type="ChEBI" id="CHEBI:18420"/>
    </cofactor>
    <text evidence="13">Binds 2 Mg(2+) ion per subunit.</text>
</comment>
<keyword evidence="8 13" id="KW-0460">Magnesium</keyword>
<evidence type="ECO:0000256" key="13">
    <source>
        <dbReference type="HAMAP-Rule" id="MF_00034"/>
    </source>
</evidence>
<keyword evidence="2 13" id="KW-0963">Cytoplasm</keyword>
<comment type="subcellular location">
    <subcellularLocation>
        <location evidence="13">Cytoplasm</location>
    </subcellularLocation>
</comment>
<dbReference type="GO" id="GO:0000287">
    <property type="term" value="F:magnesium ion binding"/>
    <property type="evidence" value="ECO:0007669"/>
    <property type="project" value="UniProtKB-UniRule"/>
</dbReference>